<dbReference type="Pfam" id="PF00795">
    <property type="entry name" value="CN_hydrolase"/>
    <property type="match status" value="2"/>
</dbReference>
<dbReference type="PROSITE" id="PS50263">
    <property type="entry name" value="CN_HYDROLASE"/>
    <property type="match status" value="1"/>
</dbReference>
<dbReference type="SUPFAM" id="SSF56317">
    <property type="entry name" value="Carbon-nitrogen hydrolase"/>
    <property type="match status" value="1"/>
</dbReference>
<dbReference type="InterPro" id="IPR036526">
    <property type="entry name" value="C-N_Hydrolase_sf"/>
</dbReference>
<dbReference type="OMA" id="KRESWGH"/>
<dbReference type="EMBL" id="CCKQ01000571">
    <property type="protein sequence ID" value="CDW71652.1"/>
    <property type="molecule type" value="Genomic_DNA"/>
</dbReference>
<evidence type="ECO:0000313" key="3">
    <source>
        <dbReference type="Proteomes" id="UP000039865"/>
    </source>
</evidence>
<organism evidence="2 3">
    <name type="scientific">Stylonychia lemnae</name>
    <name type="common">Ciliate</name>
    <dbReference type="NCBI Taxonomy" id="5949"/>
    <lineage>
        <taxon>Eukaryota</taxon>
        <taxon>Sar</taxon>
        <taxon>Alveolata</taxon>
        <taxon>Ciliophora</taxon>
        <taxon>Intramacronucleata</taxon>
        <taxon>Spirotrichea</taxon>
        <taxon>Stichotrichia</taxon>
        <taxon>Sporadotrichida</taxon>
        <taxon>Oxytrichidae</taxon>
        <taxon>Stylonychinae</taxon>
        <taxon>Stylonychia</taxon>
    </lineage>
</organism>
<gene>
    <name evidence="2" type="primary">Contig13865.g14797</name>
    <name evidence="2" type="ORF">STYLEM_599</name>
</gene>
<protein>
    <submittedName>
        <fullName evidence="2">Nitrilase homolog 1-like</fullName>
    </submittedName>
</protein>
<dbReference type="AlphaFoldDB" id="A0A077ZNW3"/>
<feature type="domain" description="CN hydrolase" evidence="1">
    <location>
        <begin position="21"/>
        <end position="244"/>
    </location>
</feature>
<proteinExistence type="predicted"/>
<sequence length="266" mass="30017">MINRLALHHQLFNRSRESYKALVGVIQVCSTPDMEANFARNKKYIEQCAERGAKLICLPENFNLMTMTYEEGVKSAQSLNGAIIKRYKKLALDNRVWLSLGGFQELSENFLKRYNTHVIIDEEGNIVQTYRKVHLFDVDLTYRIPGGSPINESKYIQPGSIIPDPIQSPIGYLGPSIAVCNQGCLGITSLKAIENQCYVVAADQVGVHHEKRQSYGHSMVVDPWGDIIGQMSDKEGCFVCEIDLEYLDKVRGNMACLTHMRKDVLK</sequence>
<keyword evidence="3" id="KW-1185">Reference proteome</keyword>
<name>A0A077ZNW3_STYLE</name>
<dbReference type="InParanoid" id="A0A077ZNW3"/>
<dbReference type="OrthoDB" id="307416at2759"/>
<evidence type="ECO:0000259" key="1">
    <source>
        <dbReference type="PROSITE" id="PS50263"/>
    </source>
</evidence>
<accession>A0A077ZNW3</accession>
<dbReference type="PANTHER" id="PTHR23088">
    <property type="entry name" value="NITRILASE-RELATED"/>
    <property type="match status" value="1"/>
</dbReference>
<evidence type="ECO:0000313" key="2">
    <source>
        <dbReference type="EMBL" id="CDW71652.1"/>
    </source>
</evidence>
<dbReference type="Gene3D" id="3.60.110.10">
    <property type="entry name" value="Carbon-nitrogen hydrolase"/>
    <property type="match status" value="2"/>
</dbReference>
<dbReference type="PANTHER" id="PTHR23088:SF27">
    <property type="entry name" value="DEAMINATED GLUTATHIONE AMIDASE"/>
    <property type="match status" value="1"/>
</dbReference>
<dbReference type="InterPro" id="IPR003010">
    <property type="entry name" value="C-N_Hydrolase"/>
</dbReference>
<dbReference type="Proteomes" id="UP000039865">
    <property type="component" value="Unassembled WGS sequence"/>
</dbReference>
<reference evidence="2 3" key="1">
    <citation type="submission" date="2014-06" db="EMBL/GenBank/DDBJ databases">
        <authorList>
            <person name="Swart Estienne"/>
        </authorList>
    </citation>
    <scope>NUCLEOTIDE SEQUENCE [LARGE SCALE GENOMIC DNA]</scope>
    <source>
        <strain evidence="2 3">130c</strain>
    </source>
</reference>